<accession>A0ABT2UKJ9</accession>
<gene>
    <name evidence="1" type="ORF">OB236_23955</name>
</gene>
<dbReference type="Proteomes" id="UP001652445">
    <property type="component" value="Unassembled WGS sequence"/>
</dbReference>
<reference evidence="1 2" key="1">
    <citation type="submission" date="2022-09" db="EMBL/GenBank/DDBJ databases">
        <authorList>
            <person name="Han X.L."/>
            <person name="Wang Q."/>
            <person name="Lu T."/>
        </authorList>
    </citation>
    <scope>NUCLEOTIDE SEQUENCE [LARGE SCALE GENOMIC DNA]</scope>
    <source>
        <strain evidence="1 2">WQ 127069</strain>
    </source>
</reference>
<sequence>MLVKGFDTLEFGLDFENYNSSFESFILEFKKLKEFAQLTGIEQSIPLEGMLLTVHRNGQRFYAYKLSCKDFSIAFAENEMKSNSPVFVRFMSSYIWSYGHKKAYDHFMKWFKCFGVIPISNRLSRADICADTDRVQFIQNDVKGVVTRAKSKTEHFVNEEYTNGRKFSGFTVGRGNPMLARIYNKSLEIKKSGKTWFTDVWNENGWNSENEVWRVEFQLRREVLKEFTIDNIEQLFAKVDELWVYLTVDWLTIRQPSSDNVSRWKIKRKWKHIQKADLSHEPTPLIRESVKQGNLKQLLDQAAGLMMSVASISDHDSITNTSDVIKSWFEVNLLKKNTTFEVEKNRRRIRFLHPVTTSTDND</sequence>
<dbReference type="EMBL" id="JAOQIO010000094">
    <property type="protein sequence ID" value="MCU6795166.1"/>
    <property type="molecule type" value="Genomic_DNA"/>
</dbReference>
<evidence type="ECO:0000313" key="2">
    <source>
        <dbReference type="Proteomes" id="UP001652445"/>
    </source>
</evidence>
<dbReference type="RefSeq" id="WP_262686216.1">
    <property type="nucleotide sequence ID" value="NZ_JAOQIO010000094.1"/>
</dbReference>
<keyword evidence="1" id="KW-0648">Protein biosynthesis</keyword>
<name>A0ABT2UKJ9_9BACL</name>
<evidence type="ECO:0000313" key="1">
    <source>
        <dbReference type="EMBL" id="MCU6795166.1"/>
    </source>
</evidence>
<keyword evidence="1" id="KW-0396">Initiation factor</keyword>
<organism evidence="1 2">
    <name type="scientific">Paenibacillus baimaensis</name>
    <dbReference type="NCBI Taxonomy" id="2982185"/>
    <lineage>
        <taxon>Bacteria</taxon>
        <taxon>Bacillati</taxon>
        <taxon>Bacillota</taxon>
        <taxon>Bacilli</taxon>
        <taxon>Bacillales</taxon>
        <taxon>Paenibacillaceae</taxon>
        <taxon>Paenibacillus</taxon>
    </lineage>
</organism>
<dbReference type="GO" id="GO:0003743">
    <property type="term" value="F:translation initiation factor activity"/>
    <property type="evidence" value="ECO:0007669"/>
    <property type="project" value="UniProtKB-KW"/>
</dbReference>
<proteinExistence type="predicted"/>
<protein>
    <submittedName>
        <fullName evidence="1">Replication initiation factor domain-containing protein</fullName>
    </submittedName>
</protein>
<comment type="caution">
    <text evidence="1">The sequence shown here is derived from an EMBL/GenBank/DDBJ whole genome shotgun (WGS) entry which is preliminary data.</text>
</comment>
<keyword evidence="2" id="KW-1185">Reference proteome</keyword>